<feature type="domain" description="Major facilitator superfamily (MFS) profile" evidence="2">
    <location>
        <begin position="221"/>
        <end position="411"/>
    </location>
</feature>
<gene>
    <name evidence="3" type="ORF">GCM10008985_19640</name>
</gene>
<feature type="transmembrane region" description="Helical" evidence="1">
    <location>
        <begin position="372"/>
        <end position="395"/>
    </location>
</feature>
<dbReference type="Proteomes" id="UP001500962">
    <property type="component" value="Unassembled WGS sequence"/>
</dbReference>
<feature type="transmembrane region" description="Helical" evidence="1">
    <location>
        <begin position="21"/>
        <end position="39"/>
    </location>
</feature>
<dbReference type="GO" id="GO:0022857">
    <property type="term" value="F:transmembrane transporter activity"/>
    <property type="evidence" value="ECO:0007669"/>
    <property type="project" value="InterPro"/>
</dbReference>
<evidence type="ECO:0000256" key="1">
    <source>
        <dbReference type="SAM" id="Phobius"/>
    </source>
</evidence>
<evidence type="ECO:0000259" key="2">
    <source>
        <dbReference type="PROSITE" id="PS50850"/>
    </source>
</evidence>
<dbReference type="GO" id="GO:0005886">
    <property type="term" value="C:plasma membrane"/>
    <property type="evidence" value="ECO:0007669"/>
    <property type="project" value="TreeGrafter"/>
</dbReference>
<feature type="transmembrane region" description="Helical" evidence="1">
    <location>
        <begin position="311"/>
        <end position="334"/>
    </location>
</feature>
<dbReference type="InterPro" id="IPR020846">
    <property type="entry name" value="MFS_dom"/>
</dbReference>
<evidence type="ECO:0000313" key="4">
    <source>
        <dbReference type="Proteomes" id="UP001500962"/>
    </source>
</evidence>
<comment type="caution">
    <text evidence="3">The sequence shown here is derived from an EMBL/GenBank/DDBJ whole genome shotgun (WGS) entry which is preliminary data.</text>
</comment>
<reference evidence="3" key="2">
    <citation type="submission" date="2023-12" db="EMBL/GenBank/DDBJ databases">
        <authorList>
            <person name="Sun Q."/>
            <person name="Inoue M."/>
        </authorList>
    </citation>
    <scope>NUCLEOTIDE SEQUENCE</scope>
    <source>
        <strain evidence="3">JCM 12289</strain>
    </source>
</reference>
<dbReference type="InterPro" id="IPR011701">
    <property type="entry name" value="MFS"/>
</dbReference>
<feature type="transmembrane region" description="Helical" evidence="1">
    <location>
        <begin position="152"/>
        <end position="171"/>
    </location>
</feature>
<dbReference type="Gene3D" id="1.20.1250.20">
    <property type="entry name" value="MFS general substrate transporter like domains"/>
    <property type="match status" value="2"/>
</dbReference>
<organism evidence="3 4">
    <name type="scientific">Halococcus dombrowskii</name>
    <dbReference type="NCBI Taxonomy" id="179637"/>
    <lineage>
        <taxon>Archaea</taxon>
        <taxon>Methanobacteriati</taxon>
        <taxon>Methanobacteriota</taxon>
        <taxon>Stenosarchaea group</taxon>
        <taxon>Halobacteria</taxon>
        <taxon>Halobacteriales</taxon>
        <taxon>Halococcaceae</taxon>
        <taxon>Halococcus</taxon>
    </lineage>
</organism>
<sequence>MAFHSLYPRLDRTTAVNTDRVTLAAMIFAVMFGQVALYPGVPELVAALGAQTTLDASTWFLAAEYAGFVLFAGVWGALSDAGGRRTRFIVAGALGGVASYALLVGLAWFTEIGFTTMLLVRFVEGSFTIGAFSLSITMLMDMEGGHGRNMGAAGIAIGSGTALGAPLGGQLSAVGPLVPLVVAAGLLCLVALLAVRLSDRTVESRRGGIGAALSGLTDRPALGLPYLFGFADRFTAGFFALVGTLYFRQTFGLDAGTAGLVLGLFFAPFALGQYPMGRLSDRIGRLLPVVAGSVLYGGAVLAVYLAPTVEIAGATMVLLGVAGALVAPATMALVTDLATDRGTAMGGFNVFGSLGFLVGTVGGGAIADSFGFGAAFFAAAALEAGVVIVTLPLLVRLDVPRSVLLGDHDSA</sequence>
<keyword evidence="1" id="KW-0472">Membrane</keyword>
<dbReference type="PANTHER" id="PTHR23521">
    <property type="entry name" value="TRANSPORTER MFS SUPERFAMILY"/>
    <property type="match status" value="1"/>
</dbReference>
<proteinExistence type="predicted"/>
<dbReference type="Pfam" id="PF07690">
    <property type="entry name" value="MFS_1"/>
    <property type="match status" value="1"/>
</dbReference>
<dbReference type="SUPFAM" id="SSF103473">
    <property type="entry name" value="MFS general substrate transporter"/>
    <property type="match status" value="1"/>
</dbReference>
<feature type="transmembrane region" description="Helical" evidence="1">
    <location>
        <begin position="90"/>
        <end position="110"/>
    </location>
</feature>
<reference evidence="3" key="1">
    <citation type="journal article" date="2014" name="Int. J. Syst. Evol. Microbiol.">
        <title>Complete genome sequence of Corynebacterium casei LMG S-19264T (=DSM 44701T), isolated from a smear-ripened cheese.</title>
        <authorList>
            <consortium name="US DOE Joint Genome Institute (JGI-PGF)"/>
            <person name="Walter F."/>
            <person name="Albersmeier A."/>
            <person name="Kalinowski J."/>
            <person name="Ruckert C."/>
        </authorList>
    </citation>
    <scope>NUCLEOTIDE SEQUENCE</scope>
    <source>
        <strain evidence="3">JCM 12289</strain>
    </source>
</reference>
<name>A0AAV3SGF7_HALDO</name>
<feature type="transmembrane region" description="Helical" evidence="1">
    <location>
        <begin position="122"/>
        <end position="140"/>
    </location>
</feature>
<dbReference type="EMBL" id="BAAADN010000030">
    <property type="protein sequence ID" value="GAA0463016.1"/>
    <property type="molecule type" value="Genomic_DNA"/>
</dbReference>
<accession>A0AAV3SGF7</accession>
<feature type="transmembrane region" description="Helical" evidence="1">
    <location>
        <begin position="346"/>
        <end position="366"/>
    </location>
</feature>
<dbReference type="AlphaFoldDB" id="A0AAV3SGF7"/>
<dbReference type="PROSITE" id="PS50850">
    <property type="entry name" value="MFS"/>
    <property type="match status" value="1"/>
</dbReference>
<dbReference type="PANTHER" id="PTHR23521:SF2">
    <property type="entry name" value="TRANSPORTER MFS SUPERFAMILY"/>
    <property type="match status" value="1"/>
</dbReference>
<protein>
    <submittedName>
        <fullName evidence="3">MFS transporter</fullName>
    </submittedName>
</protein>
<dbReference type="InterPro" id="IPR036259">
    <property type="entry name" value="MFS_trans_sf"/>
</dbReference>
<keyword evidence="1" id="KW-1133">Transmembrane helix</keyword>
<feature type="transmembrane region" description="Helical" evidence="1">
    <location>
        <begin position="59"/>
        <end position="78"/>
    </location>
</feature>
<evidence type="ECO:0000313" key="3">
    <source>
        <dbReference type="EMBL" id="GAA0463016.1"/>
    </source>
</evidence>
<feature type="transmembrane region" description="Helical" evidence="1">
    <location>
        <begin position="177"/>
        <end position="197"/>
    </location>
</feature>
<feature type="transmembrane region" description="Helical" evidence="1">
    <location>
        <begin position="286"/>
        <end position="305"/>
    </location>
</feature>
<feature type="transmembrane region" description="Helical" evidence="1">
    <location>
        <begin position="253"/>
        <end position="274"/>
    </location>
</feature>
<keyword evidence="1" id="KW-0812">Transmembrane</keyword>